<feature type="domain" description="Solute-binding protein family 3/N-terminal" evidence="2">
    <location>
        <begin position="6"/>
        <end position="215"/>
    </location>
</feature>
<evidence type="ECO:0000259" key="2">
    <source>
        <dbReference type="SMART" id="SM00062"/>
    </source>
</evidence>
<sequence length="242" mass="25709">MKTGDTMGGMLPELGTEVGAVLGVDVQFEAMAFPGLVPALTAKRIDGIWTLMQATEERETTLEMISYMKNSQSFMTLADAAPVENTEALCSLHLSTVRGGTSQRLLDSIAEDCEKAAHGRPEISLFDDPATAQTQLRSGRVDAFAGITVPVRYVADTVENGSVFTVAPIEYLGGAQAIALAKGDTDLAAALQAAFKVVIDSGRYKEILAKYGAENETFTAEQIVLNPATSGVLDDVVRTESK</sequence>
<reference evidence="3 4" key="1">
    <citation type="submission" date="2023-07" db="EMBL/GenBank/DDBJ databases">
        <title>Sequencing the genomes of 1000 actinobacteria strains.</title>
        <authorList>
            <person name="Klenk H.-P."/>
        </authorList>
    </citation>
    <scope>NUCLEOTIDE SEQUENCE [LARGE SCALE GENOMIC DNA]</scope>
    <source>
        <strain evidence="3 4">DSM 20167</strain>
    </source>
</reference>
<accession>A0ABU2BK07</accession>
<dbReference type="InterPro" id="IPR001638">
    <property type="entry name" value="Solute-binding_3/MltF_N"/>
</dbReference>
<proteinExistence type="predicted"/>
<dbReference type="Pfam" id="PF00497">
    <property type="entry name" value="SBP_bac_3"/>
    <property type="match status" value="1"/>
</dbReference>
<dbReference type="PANTHER" id="PTHR35936">
    <property type="entry name" value="MEMBRANE-BOUND LYTIC MUREIN TRANSGLYCOSYLASE F"/>
    <property type="match status" value="1"/>
</dbReference>
<comment type="caution">
    <text evidence="3">The sequence shown here is derived from an EMBL/GenBank/DDBJ whole genome shotgun (WGS) entry which is preliminary data.</text>
</comment>
<dbReference type="EMBL" id="JAVDYI010000001">
    <property type="protein sequence ID" value="MDR7358962.1"/>
    <property type="molecule type" value="Genomic_DNA"/>
</dbReference>
<keyword evidence="1" id="KW-0732">Signal</keyword>
<organism evidence="3 4">
    <name type="scientific">Paeniglutamicibacter sulfureus</name>
    <dbReference type="NCBI Taxonomy" id="43666"/>
    <lineage>
        <taxon>Bacteria</taxon>
        <taxon>Bacillati</taxon>
        <taxon>Actinomycetota</taxon>
        <taxon>Actinomycetes</taxon>
        <taxon>Micrococcales</taxon>
        <taxon>Micrococcaceae</taxon>
        <taxon>Paeniglutamicibacter</taxon>
    </lineage>
</organism>
<name>A0ABU2BK07_9MICC</name>
<protein>
    <submittedName>
        <fullName evidence="3">Polar amino acid transport system substrate-binding protein</fullName>
    </submittedName>
</protein>
<dbReference type="SMART" id="SM00062">
    <property type="entry name" value="PBPb"/>
    <property type="match status" value="1"/>
</dbReference>
<gene>
    <name evidence="3" type="ORF">J2S64_002653</name>
</gene>
<evidence type="ECO:0000256" key="1">
    <source>
        <dbReference type="ARBA" id="ARBA00022729"/>
    </source>
</evidence>
<dbReference type="Gene3D" id="3.40.190.10">
    <property type="entry name" value="Periplasmic binding protein-like II"/>
    <property type="match status" value="2"/>
</dbReference>
<dbReference type="SUPFAM" id="SSF53850">
    <property type="entry name" value="Periplasmic binding protein-like II"/>
    <property type="match status" value="1"/>
</dbReference>
<keyword evidence="4" id="KW-1185">Reference proteome</keyword>
<evidence type="ECO:0000313" key="4">
    <source>
        <dbReference type="Proteomes" id="UP001183817"/>
    </source>
</evidence>
<dbReference type="PANTHER" id="PTHR35936:SF17">
    <property type="entry name" value="ARGININE-BINDING EXTRACELLULAR PROTEIN ARTP"/>
    <property type="match status" value="1"/>
</dbReference>
<evidence type="ECO:0000313" key="3">
    <source>
        <dbReference type="EMBL" id="MDR7358962.1"/>
    </source>
</evidence>
<dbReference type="Proteomes" id="UP001183817">
    <property type="component" value="Unassembled WGS sequence"/>
</dbReference>